<accession>A0A7R9D032</accession>
<protein>
    <submittedName>
        <fullName evidence="3">Uncharacterized protein</fullName>
    </submittedName>
</protein>
<feature type="coiled-coil region" evidence="1">
    <location>
        <begin position="6"/>
        <end position="33"/>
    </location>
</feature>
<feature type="coiled-coil region" evidence="1">
    <location>
        <begin position="991"/>
        <end position="1101"/>
    </location>
</feature>
<feature type="coiled-coil region" evidence="1">
    <location>
        <begin position="351"/>
        <end position="417"/>
    </location>
</feature>
<feature type="compositionally biased region" description="Basic and acidic residues" evidence="2">
    <location>
        <begin position="1229"/>
        <end position="1251"/>
    </location>
</feature>
<feature type="coiled-coil region" evidence="1">
    <location>
        <begin position="751"/>
        <end position="809"/>
    </location>
</feature>
<evidence type="ECO:0000256" key="1">
    <source>
        <dbReference type="SAM" id="Coils"/>
    </source>
</evidence>
<feature type="coiled-coil region" evidence="1">
    <location>
        <begin position="297"/>
        <end position="324"/>
    </location>
</feature>
<sequence length="1806" mass="204747">MEVRIILLLKSNAVELREEVEQTRRQLSQGTDTETDLLRSRQDMVNRIIQMGEKVRIIEMGEKVRIIEMEKVRIIEMGEKVRFIEVGEKVWIIEMGEKVRIIEMGRRYGSLRWGEGIDHWDGEKIWSKEAESNLSRLQQGTKQLSEEVVDIINNLGDPEQQEMIHGLLRALELENQVLSLRNAQLESSTKHKENNLSLEQKTESLNLRGDSDVGDFTHEAELSSQMSPAQSQVEKYGRVMERHEVVQSDWSQEKLGYERSLSELRQLLAERDESLNVLTAQKGLLDVMKQSSGTEELVSTQLRMKQLDATVDQLTEERAQLKDEQIIFILRAAPLNLNLSQTLQSVLSCELEALSSVVQDLETQLGESRRENVALATSLEELDQQHQEAINQLLGAKTSLQKDYDSLQEELSVAKQHQPTNEKQVADVCVEASEDIDGERLEVELFERVSKLLTFEIPPELEQDKRAAGGKKGTALVSALVKMAAECKWQRATLERKVAELMKELRECAAERAALQGNVETLVEELMVAKANSASNLLTLPPNKETETRYDGQMVCRAFFQQTELPTTSLGLKSQPGTNEGLAPIPENSEEVDALEQKVAALEGEIYTLRETRLNLEVELGKARDEGKGLAQRLQTAEENLGNTAHLQAEAADLRACLEASELQLASERTKLESSEQQLWEAREAVAALEARTEDLEAEATLLEDLKLQLEEAINAKVSVENELIDAICKSKTFELALNGYEQTSAAGGQIEQLLKEKSKLQGEIEEMNSLLQLRNEMQQEVDLLLQKKNDLQAELNSIQTQKDELLLEYTNSQLMIVNAKEKLQETLILNSTVTEQTKQLESRLSHSAEQQEARDSQLAVARQREAALEAVCQDLQANISIEKQRTQALESTLSNKQLELEENSLGLKILKSEKALLEQHLDKISCPDQNIELRLKDLSSSLAEKERQLSDCNEALMRKERELGDALLSKSVLDAEYQTLLNETGNAKDHDRAQQEVRKWKEMAEAGERQLDEALQARTELEIECRRLFSIETKVHAQEHLEKEVSRLTVALESTEQQLSDVLEEKADLEGKLNSLSSRLQELEEETQKWKDESSLARQHVENNRNRTLELQSQCERLALVETNLFQTRDEAIKWRNMYHEVNSELNETKSTLGEMRVECKRLQSLEMQLRGEHTLQQEISQWKETVDVLRGQLEEMFGSKLLLEDELDRRKTGYYEMSGRTISSESGAEKSDIGKEEQASRHESAEKHLKEQVDGLLNQVKNPDGPVDFDVLEEILRKITAEKITLESLLRRQEKELEWLNDLAKLRNNDDDLKDPELPGDDATEMARETIANLSTLIKEKDLELDALSQKCDTLLDLQRSCEREREQLARLQAEKDELVRTVHVKHQESVQYHAEIQRLTALLSQERSKSEENLQQHKGLVQQFEDRQKMLVNTQNELIAVKQRLQKLEELAKLGETFQGNDTVPVKAPDDDGTLSSHDTIQNNVTPAPCSAAPEPLSQVWALEKRVRDLESDLASKDEVTLSKSELVVRCQEQLQLREQECDTLRAQRRQAYSSQVRSTQAVTPVYVRSIRANQQVETLQGQARLIAQHRDDIQQKLSAAEDQVHKHSAALRNLQAVLEQFQKDKERELMSATDNLKQQLQAGQLSEAKEGLSAAARLGEQLDKKTETITALKEEGNVSKDLILLSDLAMLLPDIVVFILYCSSSRGMLTAVIWLVMVKYQLVILGRVFSRCPVYMLILGYCPASSSSVLAVESSRPHLAWSGLATLDGSEDDIPWDSEDKVDSDDDIPWDSEVKDGSEESG</sequence>
<keyword evidence="1" id="KW-0175">Coiled coil</keyword>
<organism evidence="3">
    <name type="scientific">Timema cristinae</name>
    <name type="common">Walking stick</name>
    <dbReference type="NCBI Taxonomy" id="61476"/>
    <lineage>
        <taxon>Eukaryota</taxon>
        <taxon>Metazoa</taxon>
        <taxon>Ecdysozoa</taxon>
        <taxon>Arthropoda</taxon>
        <taxon>Hexapoda</taxon>
        <taxon>Insecta</taxon>
        <taxon>Pterygota</taxon>
        <taxon>Neoptera</taxon>
        <taxon>Polyneoptera</taxon>
        <taxon>Phasmatodea</taxon>
        <taxon>Timematodea</taxon>
        <taxon>Timematoidea</taxon>
        <taxon>Timematidae</taxon>
        <taxon>Timema</taxon>
    </lineage>
</organism>
<name>A0A7R9D032_TIMCR</name>
<feature type="compositionally biased region" description="Basic and acidic residues" evidence="2">
    <location>
        <begin position="1796"/>
        <end position="1806"/>
    </location>
</feature>
<dbReference type="EMBL" id="OC319402">
    <property type="protein sequence ID" value="CAD7405272.1"/>
    <property type="molecule type" value="Genomic_DNA"/>
</dbReference>
<evidence type="ECO:0000256" key="2">
    <source>
        <dbReference type="SAM" id="MobiDB-lite"/>
    </source>
</evidence>
<feature type="coiled-coil region" evidence="1">
    <location>
        <begin position="1594"/>
        <end position="1679"/>
    </location>
</feature>
<evidence type="ECO:0000313" key="3">
    <source>
        <dbReference type="EMBL" id="CAD7405272.1"/>
    </source>
</evidence>
<proteinExistence type="predicted"/>
<feature type="region of interest" description="Disordered" evidence="2">
    <location>
        <begin position="1221"/>
        <end position="1251"/>
    </location>
</feature>
<feature type="coiled-coil region" evidence="1">
    <location>
        <begin position="1333"/>
        <end position="1384"/>
    </location>
</feature>
<feature type="coiled-coil region" evidence="1">
    <location>
        <begin position="585"/>
        <end position="723"/>
    </location>
</feature>
<feature type="region of interest" description="Disordered" evidence="2">
    <location>
        <begin position="1771"/>
        <end position="1806"/>
    </location>
</feature>
<feature type="compositionally biased region" description="Acidic residues" evidence="2">
    <location>
        <begin position="1773"/>
        <end position="1794"/>
    </location>
</feature>
<feature type="coiled-coil region" evidence="1">
    <location>
        <begin position="929"/>
        <end position="963"/>
    </location>
</feature>
<reference evidence="3" key="1">
    <citation type="submission" date="2020-11" db="EMBL/GenBank/DDBJ databases">
        <authorList>
            <person name="Tran Van P."/>
        </authorList>
    </citation>
    <scope>NUCLEOTIDE SEQUENCE</scope>
</reference>
<feature type="coiled-coil region" evidence="1">
    <location>
        <begin position="1410"/>
        <end position="1454"/>
    </location>
</feature>
<feature type="coiled-coil region" evidence="1">
    <location>
        <begin position="484"/>
        <end position="532"/>
    </location>
</feature>
<gene>
    <name evidence="3" type="ORF">TCEB3V08_LOCUS7910</name>
</gene>
<feature type="coiled-coil region" evidence="1">
    <location>
        <begin position="127"/>
        <end position="188"/>
    </location>
</feature>